<protein>
    <submittedName>
        <fullName evidence="2">UDP-N-acetylglucosamine 4-epimerase</fullName>
    </submittedName>
</protein>
<keyword evidence="3" id="KW-1185">Reference proteome</keyword>
<evidence type="ECO:0000313" key="2">
    <source>
        <dbReference type="EMBL" id="SMP70972.1"/>
    </source>
</evidence>
<reference evidence="2 3" key="1">
    <citation type="submission" date="2017-05" db="EMBL/GenBank/DDBJ databases">
        <authorList>
            <person name="Varghese N."/>
            <person name="Submissions S."/>
        </authorList>
    </citation>
    <scope>NUCLEOTIDE SEQUENCE [LARGE SCALE GENOMIC DNA]</scope>
    <source>
        <strain evidence="2 3">DSM 26001</strain>
    </source>
</reference>
<dbReference type="PANTHER" id="PTHR43245:SF13">
    <property type="entry name" value="UDP-D-APIOSE_UDP-D-XYLOSE SYNTHASE 2"/>
    <property type="match status" value="1"/>
</dbReference>
<dbReference type="Proteomes" id="UP001158049">
    <property type="component" value="Unassembled WGS sequence"/>
</dbReference>
<dbReference type="SUPFAM" id="SSF51735">
    <property type="entry name" value="NAD(P)-binding Rossmann-fold domains"/>
    <property type="match status" value="1"/>
</dbReference>
<dbReference type="PANTHER" id="PTHR43245">
    <property type="entry name" value="BIFUNCTIONAL POLYMYXIN RESISTANCE PROTEIN ARNA"/>
    <property type="match status" value="1"/>
</dbReference>
<dbReference type="CDD" id="cd05256">
    <property type="entry name" value="UDP_AE_SDR_e"/>
    <property type="match status" value="1"/>
</dbReference>
<evidence type="ECO:0000313" key="3">
    <source>
        <dbReference type="Proteomes" id="UP001158049"/>
    </source>
</evidence>
<dbReference type="PRINTS" id="PR01713">
    <property type="entry name" value="NUCEPIMERASE"/>
</dbReference>
<accession>A0ABY1QHP2</accession>
<dbReference type="InterPro" id="IPR036291">
    <property type="entry name" value="NAD(P)-bd_dom_sf"/>
</dbReference>
<name>A0ABY1QHP2_9BURK</name>
<dbReference type="InterPro" id="IPR001509">
    <property type="entry name" value="Epimerase_deHydtase"/>
</dbReference>
<proteinExistence type="predicted"/>
<gene>
    <name evidence="2" type="ORF">SAMN06295970_116128</name>
</gene>
<dbReference type="Pfam" id="PF01370">
    <property type="entry name" value="Epimerase"/>
    <property type="match status" value="1"/>
</dbReference>
<evidence type="ECO:0000259" key="1">
    <source>
        <dbReference type="Pfam" id="PF01370"/>
    </source>
</evidence>
<comment type="caution">
    <text evidence="2">The sequence shown here is derived from an EMBL/GenBank/DDBJ whole genome shotgun (WGS) entry which is preliminary data.</text>
</comment>
<dbReference type="RefSeq" id="WP_283443897.1">
    <property type="nucleotide sequence ID" value="NZ_FXUL01000016.1"/>
</dbReference>
<organism evidence="2 3">
    <name type="scientific">Noviherbaspirillum suwonense</name>
    <dbReference type="NCBI Taxonomy" id="1224511"/>
    <lineage>
        <taxon>Bacteria</taxon>
        <taxon>Pseudomonadati</taxon>
        <taxon>Pseudomonadota</taxon>
        <taxon>Betaproteobacteria</taxon>
        <taxon>Burkholderiales</taxon>
        <taxon>Oxalobacteraceae</taxon>
        <taxon>Noviherbaspirillum</taxon>
    </lineage>
</organism>
<dbReference type="Gene3D" id="3.40.50.720">
    <property type="entry name" value="NAD(P)-binding Rossmann-like Domain"/>
    <property type="match status" value="1"/>
</dbReference>
<dbReference type="Gene3D" id="3.90.25.10">
    <property type="entry name" value="UDP-galactose 4-epimerase, domain 1"/>
    <property type="match status" value="1"/>
</dbReference>
<sequence length="354" mass="37940">MTGAGNPANLPPALRARLLEQKATWLVTGCAGFIGSNLTETLLALGQEVVGLDNFSTGRQANLREVREAVGPAQWARFCFIEGDIRDSAVCAHATHGVDHVLHQAALGSVPRSIIDPATSNAVNVGGFVNMLVAARDAAVASFTYAASSSTYGDHPGLPKVEDRIGRPLSPYAVTKYVNELYADVFARCYGISATGLRYFNVFGRRQDPDGAYAAVIPKWVAAMIRGDDVVINGDGSVSRDFCHIDNAVQANLLAALAPQHARGQVYNVAVGDSTTLLELFDSLRAALLAHGVGYRRAPLHRPPRPGDVQHSLADIGRAERQLGYAPGMRIRDGLALAMPWYLERERQLAGSID</sequence>
<feature type="domain" description="NAD-dependent epimerase/dehydratase" evidence="1">
    <location>
        <begin position="25"/>
        <end position="270"/>
    </location>
</feature>
<dbReference type="EMBL" id="FXUL01000016">
    <property type="protein sequence ID" value="SMP70972.1"/>
    <property type="molecule type" value="Genomic_DNA"/>
</dbReference>
<dbReference type="InterPro" id="IPR050177">
    <property type="entry name" value="Lipid_A_modif_metabolic_enz"/>
</dbReference>